<dbReference type="HOGENOM" id="CLU_2010530_0_0_4"/>
<keyword evidence="2" id="KW-1185">Reference proteome</keyword>
<dbReference type="EMBL" id="CR555306">
    <property type="protein sequence ID" value="CAI09258.1"/>
    <property type="molecule type" value="Genomic_DNA"/>
</dbReference>
<sequence>MAGQPGLDRLVADELDVLVATPGKCHDEEPGLEAGPSHHVGHHRAGAEIDLAGLTRFEIEATSRGRRRARVDRLKQAADRGVAPRVTVVPDQCGMNRSAGNASLDPCGDPLAVIDQTRYAARR</sequence>
<dbReference type="KEGG" id="eba:ebA5504"/>
<accession>Q5P0A6</accession>
<proteinExistence type="predicted"/>
<evidence type="ECO:0000313" key="2">
    <source>
        <dbReference type="Proteomes" id="UP000006552"/>
    </source>
</evidence>
<dbReference type="AlphaFoldDB" id="Q5P0A6"/>
<dbReference type="Proteomes" id="UP000006552">
    <property type="component" value="Chromosome"/>
</dbReference>
<dbReference type="STRING" id="76114.ebA5504"/>
<organism evidence="1 2">
    <name type="scientific">Aromatoleum aromaticum (strain DSM 19018 / LMG 30748 / EbN1)</name>
    <name type="common">Azoarcus sp. (strain EbN1)</name>
    <dbReference type="NCBI Taxonomy" id="76114"/>
    <lineage>
        <taxon>Bacteria</taxon>
        <taxon>Pseudomonadati</taxon>
        <taxon>Pseudomonadota</taxon>
        <taxon>Betaproteobacteria</taxon>
        <taxon>Rhodocyclales</taxon>
        <taxon>Rhodocyclaceae</taxon>
        <taxon>Aromatoleum</taxon>
    </lineage>
</organism>
<reference evidence="1 2" key="1">
    <citation type="journal article" date="2005" name="Arch. Microbiol.">
        <title>The genome sequence of an anaerobic aromatic-degrading denitrifying bacterium, strain EbN1.</title>
        <authorList>
            <person name="Rabus R."/>
            <person name="Kube M."/>
            <person name="Heider J."/>
            <person name="Beck A."/>
            <person name="Heitmann K."/>
            <person name="Widdel F."/>
            <person name="Reinhardt R."/>
        </authorList>
    </citation>
    <scope>NUCLEOTIDE SEQUENCE [LARGE SCALE GENOMIC DNA]</scope>
    <source>
        <strain evidence="1 2">EbN1</strain>
    </source>
</reference>
<name>Q5P0A6_AROAE</name>
<gene>
    <name evidence="1" type="ORF">ebA5504</name>
</gene>
<protein>
    <submittedName>
        <fullName evidence="1">Uncharacterized protein</fullName>
    </submittedName>
</protein>
<evidence type="ECO:0000313" key="1">
    <source>
        <dbReference type="EMBL" id="CAI09258.1"/>
    </source>
</evidence>